<sequence length="55" mass="6091">MAGASIRPMLFKTLLILAVLAILFPAVRRRLTRVGWMVFGAVIVFLMVASIGQHH</sequence>
<keyword evidence="3" id="KW-1185">Reference proteome</keyword>
<dbReference type="Proteomes" id="UP000321523">
    <property type="component" value="Unassembled WGS sequence"/>
</dbReference>
<keyword evidence="1" id="KW-1133">Transmembrane helix</keyword>
<dbReference type="EMBL" id="BJYZ01000003">
    <property type="protein sequence ID" value="GEO37060.1"/>
    <property type="molecule type" value="Genomic_DNA"/>
</dbReference>
<comment type="caution">
    <text evidence="2">The sequence shown here is derived from an EMBL/GenBank/DDBJ whole genome shotgun (WGS) entry which is preliminary data.</text>
</comment>
<dbReference type="AlphaFoldDB" id="A0A512DLL9"/>
<evidence type="ECO:0000313" key="3">
    <source>
        <dbReference type="Proteomes" id="UP000321523"/>
    </source>
</evidence>
<accession>A0A512DLL9</accession>
<keyword evidence="1" id="KW-0812">Transmembrane</keyword>
<name>A0A512DLL9_9PROT</name>
<feature type="transmembrane region" description="Helical" evidence="1">
    <location>
        <begin position="34"/>
        <end position="52"/>
    </location>
</feature>
<dbReference type="RefSeq" id="WP_157599316.1">
    <property type="nucleotide sequence ID" value="NZ_BJYZ01000003.1"/>
</dbReference>
<feature type="transmembrane region" description="Helical" evidence="1">
    <location>
        <begin position="6"/>
        <end position="27"/>
    </location>
</feature>
<proteinExistence type="predicted"/>
<reference evidence="2 3" key="1">
    <citation type="submission" date="2019-07" db="EMBL/GenBank/DDBJ databases">
        <title>Whole genome shotgun sequence of Skermanella aerolata NBRC 106429.</title>
        <authorList>
            <person name="Hosoyama A."/>
            <person name="Uohara A."/>
            <person name="Ohji S."/>
            <person name="Ichikawa N."/>
        </authorList>
    </citation>
    <scope>NUCLEOTIDE SEQUENCE [LARGE SCALE GENOMIC DNA]</scope>
    <source>
        <strain evidence="2 3">NBRC 106429</strain>
    </source>
</reference>
<gene>
    <name evidence="2" type="ORF">SAE02_12080</name>
</gene>
<protein>
    <submittedName>
        <fullName evidence="2">Uncharacterized protein</fullName>
    </submittedName>
</protein>
<keyword evidence="1" id="KW-0472">Membrane</keyword>
<organism evidence="2 3">
    <name type="scientific">Skermanella aerolata</name>
    <dbReference type="NCBI Taxonomy" id="393310"/>
    <lineage>
        <taxon>Bacteria</taxon>
        <taxon>Pseudomonadati</taxon>
        <taxon>Pseudomonadota</taxon>
        <taxon>Alphaproteobacteria</taxon>
        <taxon>Rhodospirillales</taxon>
        <taxon>Azospirillaceae</taxon>
        <taxon>Skermanella</taxon>
    </lineage>
</organism>
<evidence type="ECO:0000313" key="2">
    <source>
        <dbReference type="EMBL" id="GEO37060.1"/>
    </source>
</evidence>
<evidence type="ECO:0000256" key="1">
    <source>
        <dbReference type="SAM" id="Phobius"/>
    </source>
</evidence>